<proteinExistence type="predicted"/>
<evidence type="ECO:0000259" key="5">
    <source>
        <dbReference type="PROSITE" id="PS51464"/>
    </source>
</evidence>
<protein>
    <submittedName>
        <fullName evidence="6">MurR/RpiR family transcriptional regulator</fullName>
    </submittedName>
</protein>
<dbReference type="InterPro" id="IPR035472">
    <property type="entry name" value="RpiR-like_SIS"/>
</dbReference>
<reference evidence="7" key="1">
    <citation type="journal article" date="2019" name="Int. J. Syst. Evol. Microbiol.">
        <title>The Global Catalogue of Microorganisms (GCM) 10K type strain sequencing project: providing services to taxonomists for standard genome sequencing and annotation.</title>
        <authorList>
            <consortium name="The Broad Institute Genomics Platform"/>
            <consortium name="The Broad Institute Genome Sequencing Center for Infectious Disease"/>
            <person name="Wu L."/>
            <person name="Ma J."/>
        </authorList>
    </citation>
    <scope>NUCLEOTIDE SEQUENCE [LARGE SCALE GENOMIC DNA]</scope>
    <source>
        <strain evidence="7">IBRC-M 10906</strain>
    </source>
</reference>
<evidence type="ECO:0000313" key="7">
    <source>
        <dbReference type="Proteomes" id="UP001597478"/>
    </source>
</evidence>
<dbReference type="Gene3D" id="1.10.10.10">
    <property type="entry name" value="Winged helix-like DNA-binding domain superfamily/Winged helix DNA-binding domain"/>
    <property type="match status" value="1"/>
</dbReference>
<dbReference type="InterPro" id="IPR001347">
    <property type="entry name" value="SIS_dom"/>
</dbReference>
<name>A0ABW5WAW4_9PSEU</name>
<dbReference type="CDD" id="cd05013">
    <property type="entry name" value="SIS_RpiR"/>
    <property type="match status" value="1"/>
</dbReference>
<dbReference type="PROSITE" id="PS51071">
    <property type="entry name" value="HTH_RPIR"/>
    <property type="match status" value="1"/>
</dbReference>
<keyword evidence="3" id="KW-0804">Transcription</keyword>
<comment type="caution">
    <text evidence="6">The sequence shown here is derived from an EMBL/GenBank/DDBJ whole genome shotgun (WGS) entry which is preliminary data.</text>
</comment>
<dbReference type="PANTHER" id="PTHR30514">
    <property type="entry name" value="GLUCOKINASE"/>
    <property type="match status" value="1"/>
</dbReference>
<keyword evidence="7" id="KW-1185">Reference proteome</keyword>
<dbReference type="PROSITE" id="PS51464">
    <property type="entry name" value="SIS"/>
    <property type="match status" value="1"/>
</dbReference>
<keyword evidence="2" id="KW-0238">DNA-binding</keyword>
<evidence type="ECO:0000256" key="1">
    <source>
        <dbReference type="ARBA" id="ARBA00023015"/>
    </source>
</evidence>
<organism evidence="6 7">
    <name type="scientific">Prauserella oleivorans</name>
    <dbReference type="NCBI Taxonomy" id="1478153"/>
    <lineage>
        <taxon>Bacteria</taxon>
        <taxon>Bacillati</taxon>
        <taxon>Actinomycetota</taxon>
        <taxon>Actinomycetes</taxon>
        <taxon>Pseudonocardiales</taxon>
        <taxon>Pseudonocardiaceae</taxon>
        <taxon>Prauserella</taxon>
    </lineage>
</organism>
<feature type="domain" description="SIS" evidence="5">
    <location>
        <begin position="133"/>
        <end position="275"/>
    </location>
</feature>
<dbReference type="SUPFAM" id="SSF46689">
    <property type="entry name" value="Homeodomain-like"/>
    <property type="match status" value="1"/>
</dbReference>
<dbReference type="Proteomes" id="UP001597478">
    <property type="component" value="Unassembled WGS sequence"/>
</dbReference>
<evidence type="ECO:0000313" key="6">
    <source>
        <dbReference type="EMBL" id="MFD2801159.1"/>
    </source>
</evidence>
<accession>A0ABW5WAW4</accession>
<dbReference type="PANTHER" id="PTHR30514:SF18">
    <property type="entry name" value="RPIR-FAMILY TRANSCRIPTIONAL REGULATOR"/>
    <property type="match status" value="1"/>
</dbReference>
<dbReference type="Gene3D" id="3.40.50.10490">
    <property type="entry name" value="Glucose-6-phosphate isomerase like protein, domain 1"/>
    <property type="match status" value="1"/>
</dbReference>
<dbReference type="Pfam" id="PF01418">
    <property type="entry name" value="HTH_6"/>
    <property type="match status" value="1"/>
</dbReference>
<dbReference type="EMBL" id="JBHUOF010000021">
    <property type="protein sequence ID" value="MFD2801159.1"/>
    <property type="molecule type" value="Genomic_DNA"/>
</dbReference>
<dbReference type="SUPFAM" id="SSF53697">
    <property type="entry name" value="SIS domain"/>
    <property type="match status" value="1"/>
</dbReference>
<dbReference type="InterPro" id="IPR047640">
    <property type="entry name" value="RpiR-like"/>
</dbReference>
<evidence type="ECO:0000256" key="3">
    <source>
        <dbReference type="ARBA" id="ARBA00023163"/>
    </source>
</evidence>
<dbReference type="RefSeq" id="WP_377391327.1">
    <property type="nucleotide sequence ID" value="NZ_JBHSAN010000024.1"/>
</dbReference>
<dbReference type="InterPro" id="IPR009057">
    <property type="entry name" value="Homeodomain-like_sf"/>
</dbReference>
<keyword evidence="1" id="KW-0805">Transcription regulation</keyword>
<feature type="domain" description="HTH rpiR-type" evidence="4">
    <location>
        <begin position="10"/>
        <end position="86"/>
    </location>
</feature>
<dbReference type="InterPro" id="IPR000281">
    <property type="entry name" value="HTH_RpiR"/>
</dbReference>
<evidence type="ECO:0000256" key="2">
    <source>
        <dbReference type="ARBA" id="ARBA00023125"/>
    </source>
</evidence>
<sequence length="294" mass="31629">MTDAPPRTFDELAERLRRALPELSRSHRLLAQRVLADPEGVAFMTVSELASAVGVNEATVVRFAAAAGFKGFPQLKSVCRERLREQAHLLRRFETLEQQPDAQAALPRQAAELDAANIARTFARLDSASWEAGVRLLADAPRVHVLGLRKCHAPAYLLGYLLGMVREGVHTIGGEAGLLIDGLRRVKKGDTFVAVSVHRYTAETVRATTWAAKQGARCLVLTDNASSPLVPSAELTLYADAAGPSVLRSVTAFTALVQALAAGVAAAAGHNARDTLELDEQLFAEFGVYDRQGP</sequence>
<dbReference type="Pfam" id="PF01380">
    <property type="entry name" value="SIS"/>
    <property type="match status" value="1"/>
</dbReference>
<evidence type="ECO:0000259" key="4">
    <source>
        <dbReference type="PROSITE" id="PS51071"/>
    </source>
</evidence>
<dbReference type="InterPro" id="IPR046348">
    <property type="entry name" value="SIS_dom_sf"/>
</dbReference>
<dbReference type="InterPro" id="IPR036388">
    <property type="entry name" value="WH-like_DNA-bd_sf"/>
</dbReference>
<gene>
    <name evidence="6" type="ORF">ACFS2C_17335</name>
</gene>